<gene>
    <name evidence="2" type="ORF">FD19_GL001872</name>
</gene>
<dbReference type="RefSeq" id="WP_054750847.1">
    <property type="nucleotide sequence ID" value="NZ_AYZK01000008.1"/>
</dbReference>
<name>A0A0R2C3U2_9LACO</name>
<dbReference type="Proteomes" id="UP000051789">
    <property type="component" value="Unassembled WGS sequence"/>
</dbReference>
<keyword evidence="1" id="KW-0812">Transmembrane</keyword>
<feature type="transmembrane region" description="Helical" evidence="1">
    <location>
        <begin position="35"/>
        <end position="61"/>
    </location>
</feature>
<organism evidence="2 3">
    <name type="scientific">Lacticaseibacillus thailandensis DSM 22698 = JCM 13996</name>
    <dbReference type="NCBI Taxonomy" id="1423810"/>
    <lineage>
        <taxon>Bacteria</taxon>
        <taxon>Bacillati</taxon>
        <taxon>Bacillota</taxon>
        <taxon>Bacilli</taxon>
        <taxon>Lactobacillales</taxon>
        <taxon>Lactobacillaceae</taxon>
        <taxon>Lacticaseibacillus</taxon>
    </lineage>
</organism>
<dbReference type="PATRIC" id="fig|1423810.4.peg.1919"/>
<evidence type="ECO:0000313" key="3">
    <source>
        <dbReference type="Proteomes" id="UP000051789"/>
    </source>
</evidence>
<keyword evidence="1" id="KW-0472">Membrane</keyword>
<feature type="transmembrane region" description="Helical" evidence="1">
    <location>
        <begin position="73"/>
        <end position="91"/>
    </location>
</feature>
<protein>
    <submittedName>
        <fullName evidence="2">Uncharacterized protein</fullName>
    </submittedName>
</protein>
<evidence type="ECO:0000313" key="2">
    <source>
        <dbReference type="EMBL" id="KRM86559.1"/>
    </source>
</evidence>
<sequence length="122" mass="13575">MRHRTFAYSALVFSAFAIFLGWIEPITAKFGHYTPGFWLGVLPLLGILLIVMGPVGTALVPNADERVHILGRLAGPYVLYLVLYTLVRVYIVATGPITWTLTGVLYLLALVSLWLIEQHHAK</sequence>
<dbReference type="STRING" id="1423810.FD19_GL001872"/>
<evidence type="ECO:0000256" key="1">
    <source>
        <dbReference type="SAM" id="Phobius"/>
    </source>
</evidence>
<feature type="transmembrane region" description="Helical" evidence="1">
    <location>
        <begin position="97"/>
        <end position="116"/>
    </location>
</feature>
<dbReference type="EMBL" id="AYZK01000008">
    <property type="protein sequence ID" value="KRM86559.1"/>
    <property type="molecule type" value="Genomic_DNA"/>
</dbReference>
<keyword evidence="3" id="KW-1185">Reference proteome</keyword>
<dbReference type="OrthoDB" id="10001008at2"/>
<feature type="transmembrane region" description="Helical" evidence="1">
    <location>
        <begin position="5"/>
        <end position="23"/>
    </location>
</feature>
<keyword evidence="1" id="KW-1133">Transmembrane helix</keyword>
<accession>A0A0R2C3U2</accession>
<proteinExistence type="predicted"/>
<comment type="caution">
    <text evidence="2">The sequence shown here is derived from an EMBL/GenBank/DDBJ whole genome shotgun (WGS) entry which is preliminary data.</text>
</comment>
<reference evidence="2 3" key="1">
    <citation type="journal article" date="2015" name="Genome Announc.">
        <title>Expanding the biotechnology potential of lactobacilli through comparative genomics of 213 strains and associated genera.</title>
        <authorList>
            <person name="Sun Z."/>
            <person name="Harris H.M."/>
            <person name="McCann A."/>
            <person name="Guo C."/>
            <person name="Argimon S."/>
            <person name="Zhang W."/>
            <person name="Yang X."/>
            <person name="Jeffery I.B."/>
            <person name="Cooney J.C."/>
            <person name="Kagawa T.F."/>
            <person name="Liu W."/>
            <person name="Song Y."/>
            <person name="Salvetti E."/>
            <person name="Wrobel A."/>
            <person name="Rasinkangas P."/>
            <person name="Parkhill J."/>
            <person name="Rea M.C."/>
            <person name="O'Sullivan O."/>
            <person name="Ritari J."/>
            <person name="Douillard F.P."/>
            <person name="Paul Ross R."/>
            <person name="Yang R."/>
            <person name="Briner A.E."/>
            <person name="Felis G.E."/>
            <person name="de Vos W.M."/>
            <person name="Barrangou R."/>
            <person name="Klaenhammer T.R."/>
            <person name="Caufield P.W."/>
            <person name="Cui Y."/>
            <person name="Zhang H."/>
            <person name="O'Toole P.W."/>
        </authorList>
    </citation>
    <scope>NUCLEOTIDE SEQUENCE [LARGE SCALE GENOMIC DNA]</scope>
    <source>
        <strain evidence="2 3">DSM 22698</strain>
    </source>
</reference>
<dbReference type="AlphaFoldDB" id="A0A0R2C3U2"/>